<keyword evidence="1 3" id="KW-0436">Ligase</keyword>
<gene>
    <name evidence="3" type="ORF">CLV62_102141</name>
</gene>
<dbReference type="CDD" id="cd16442">
    <property type="entry name" value="BPL"/>
    <property type="match status" value="1"/>
</dbReference>
<proteinExistence type="predicted"/>
<feature type="domain" description="BPL/LPL catalytic" evidence="2">
    <location>
        <begin position="1"/>
        <end position="180"/>
    </location>
</feature>
<dbReference type="InterPro" id="IPR004143">
    <property type="entry name" value="BPL_LPL_catalytic"/>
</dbReference>
<dbReference type="Proteomes" id="UP000247973">
    <property type="component" value="Unassembled WGS sequence"/>
</dbReference>
<dbReference type="EMBL" id="QICL01000002">
    <property type="protein sequence ID" value="PXV68109.1"/>
    <property type="molecule type" value="Genomic_DNA"/>
</dbReference>
<sequence>MNEPLFIHLDEVTSTNSYLKNLSDVKSLEDGTSVYVDFQSAGRGQRGNSWESAKGENLMFSTILYPKGLKADRPFIISQIISLAIKDVLDNYTSDVSIKWPNDIYWKEKKITGILIENDIMGDEINRMIIGVGLNLNQDTFTSNAPNPVSLKQITGDSYNVVNILTQIIDRMLSYYAKLDSPEIIKAEYKASLFRKEGLYLFADTEITFLAQIHDVEDSGLLVLKLESGETRKFAFKEIKYIL</sequence>
<dbReference type="PANTHER" id="PTHR12835">
    <property type="entry name" value="BIOTIN PROTEIN LIGASE"/>
    <property type="match status" value="1"/>
</dbReference>
<keyword evidence="4" id="KW-1185">Reference proteome</keyword>
<dbReference type="OrthoDB" id="9807064at2"/>
<dbReference type="InterPro" id="IPR004408">
    <property type="entry name" value="Biotin_CoA_COase_ligase"/>
</dbReference>
<dbReference type="SUPFAM" id="SSF55681">
    <property type="entry name" value="Class II aaRS and biotin synthetases"/>
    <property type="match status" value="1"/>
</dbReference>
<dbReference type="RefSeq" id="WP_110309397.1">
    <property type="nucleotide sequence ID" value="NZ_QICL01000002.1"/>
</dbReference>
<dbReference type="Pfam" id="PF03099">
    <property type="entry name" value="BPL_LplA_LipB"/>
    <property type="match status" value="1"/>
</dbReference>
<reference evidence="3 4" key="1">
    <citation type="submission" date="2018-03" db="EMBL/GenBank/DDBJ databases">
        <title>Genomic Encyclopedia of Archaeal and Bacterial Type Strains, Phase II (KMG-II): from individual species to whole genera.</title>
        <authorList>
            <person name="Goeker M."/>
        </authorList>
    </citation>
    <scope>NUCLEOTIDE SEQUENCE [LARGE SCALE GENOMIC DNA]</scope>
    <source>
        <strain evidence="3 4">DSM 100214</strain>
    </source>
</reference>
<dbReference type="PANTHER" id="PTHR12835:SF5">
    <property type="entry name" value="BIOTIN--PROTEIN LIGASE"/>
    <property type="match status" value="1"/>
</dbReference>
<dbReference type="GO" id="GO:0004077">
    <property type="term" value="F:biotin--[biotin carboxyl-carrier protein] ligase activity"/>
    <property type="evidence" value="ECO:0007669"/>
    <property type="project" value="InterPro"/>
</dbReference>
<dbReference type="PROSITE" id="PS51733">
    <property type="entry name" value="BPL_LPL_CATALYTIC"/>
    <property type="match status" value="1"/>
</dbReference>
<comment type="caution">
    <text evidence="3">The sequence shown here is derived from an EMBL/GenBank/DDBJ whole genome shotgun (WGS) entry which is preliminary data.</text>
</comment>
<dbReference type="Gene3D" id="3.30.930.10">
    <property type="entry name" value="Bira Bifunctional Protein, Domain 2"/>
    <property type="match status" value="1"/>
</dbReference>
<protein>
    <submittedName>
        <fullName evidence="3">BirA family biotin operon repressor/biotin-[acetyl-CoA-carboxylase] ligase</fullName>
    </submittedName>
</protein>
<evidence type="ECO:0000313" key="4">
    <source>
        <dbReference type="Proteomes" id="UP000247973"/>
    </source>
</evidence>
<dbReference type="InterPro" id="IPR045864">
    <property type="entry name" value="aa-tRNA-synth_II/BPL/LPL"/>
</dbReference>
<dbReference type="GO" id="GO:0005737">
    <property type="term" value="C:cytoplasm"/>
    <property type="evidence" value="ECO:0007669"/>
    <property type="project" value="TreeGrafter"/>
</dbReference>
<name>A0A2V3PSW2_9BACT</name>
<dbReference type="NCBIfam" id="TIGR00121">
    <property type="entry name" value="birA_ligase"/>
    <property type="match status" value="1"/>
</dbReference>
<evidence type="ECO:0000259" key="2">
    <source>
        <dbReference type="PROSITE" id="PS51733"/>
    </source>
</evidence>
<evidence type="ECO:0000313" key="3">
    <source>
        <dbReference type="EMBL" id="PXV68109.1"/>
    </source>
</evidence>
<evidence type="ECO:0000256" key="1">
    <source>
        <dbReference type="ARBA" id="ARBA00022598"/>
    </source>
</evidence>
<accession>A0A2V3PSW2</accession>
<dbReference type="AlphaFoldDB" id="A0A2V3PSW2"/>
<organism evidence="3 4">
    <name type="scientific">Dysgonomonas alginatilytica</name>
    <dbReference type="NCBI Taxonomy" id="1605892"/>
    <lineage>
        <taxon>Bacteria</taxon>
        <taxon>Pseudomonadati</taxon>
        <taxon>Bacteroidota</taxon>
        <taxon>Bacteroidia</taxon>
        <taxon>Bacteroidales</taxon>
        <taxon>Dysgonomonadaceae</taxon>
        <taxon>Dysgonomonas</taxon>
    </lineage>
</organism>